<evidence type="ECO:0000313" key="2">
    <source>
        <dbReference type="Proteomes" id="UP000821865"/>
    </source>
</evidence>
<dbReference type="Proteomes" id="UP000821865">
    <property type="component" value="Chromosome 7"/>
</dbReference>
<keyword evidence="2" id="KW-1185">Reference proteome</keyword>
<gene>
    <name evidence="1" type="ORF">HPB49_002745</name>
</gene>
<protein>
    <submittedName>
        <fullName evidence="1">Uncharacterized protein</fullName>
    </submittedName>
</protein>
<comment type="caution">
    <text evidence="1">The sequence shown here is derived from an EMBL/GenBank/DDBJ whole genome shotgun (WGS) entry which is preliminary data.</text>
</comment>
<proteinExistence type="predicted"/>
<evidence type="ECO:0000313" key="1">
    <source>
        <dbReference type="EMBL" id="KAH7940646.1"/>
    </source>
</evidence>
<accession>A0ACB8CD69</accession>
<sequence length="346" mass="37153">MRRPMKLKTLHAFSARKRSMKLVHMAKLAARPRADGSCGAASASSTQECDCLNAPSNGTPAPPAQEFVVMSAPGVSCSSTVASTSSLSSASDSAIASSPVHLKTHFPTCEEKEAADKKRAAVQQGLGATPATERKFQAMERDPEAATATSEGEKFLLAQMNALGTLLSGTPCQRCFATGMKVQGGTQLGLATKLELLCSHCGVVASSWSSARQDDSMAFDIICQMEVGDPAADDQLEPPPDMDDMFDVPLSPCAEENTLPAPTAPSNEAELQNAQGQLAGLKKKTPSGHAILLKQIIEEQKQMRYAFERSKAREHELRRWQLLLQEESGKREQELIAVLRDIGKKL</sequence>
<name>A0ACB8CD69_DERSI</name>
<reference evidence="1" key="1">
    <citation type="submission" date="2020-05" db="EMBL/GenBank/DDBJ databases">
        <title>Large-scale comparative analyses of tick genomes elucidate their genetic diversity and vector capacities.</title>
        <authorList>
            <person name="Jia N."/>
            <person name="Wang J."/>
            <person name="Shi W."/>
            <person name="Du L."/>
            <person name="Sun Y."/>
            <person name="Zhan W."/>
            <person name="Jiang J."/>
            <person name="Wang Q."/>
            <person name="Zhang B."/>
            <person name="Ji P."/>
            <person name="Sakyi L.B."/>
            <person name="Cui X."/>
            <person name="Yuan T."/>
            <person name="Jiang B."/>
            <person name="Yang W."/>
            <person name="Lam T.T.-Y."/>
            <person name="Chang Q."/>
            <person name="Ding S."/>
            <person name="Wang X."/>
            <person name="Zhu J."/>
            <person name="Ruan X."/>
            <person name="Zhao L."/>
            <person name="Wei J."/>
            <person name="Que T."/>
            <person name="Du C."/>
            <person name="Cheng J."/>
            <person name="Dai P."/>
            <person name="Han X."/>
            <person name="Huang E."/>
            <person name="Gao Y."/>
            <person name="Liu J."/>
            <person name="Shao H."/>
            <person name="Ye R."/>
            <person name="Li L."/>
            <person name="Wei W."/>
            <person name="Wang X."/>
            <person name="Wang C."/>
            <person name="Yang T."/>
            <person name="Huo Q."/>
            <person name="Li W."/>
            <person name="Guo W."/>
            <person name="Chen H."/>
            <person name="Zhou L."/>
            <person name="Ni X."/>
            <person name="Tian J."/>
            <person name="Zhou Y."/>
            <person name="Sheng Y."/>
            <person name="Liu T."/>
            <person name="Pan Y."/>
            <person name="Xia L."/>
            <person name="Li J."/>
            <person name="Zhao F."/>
            <person name="Cao W."/>
        </authorList>
    </citation>
    <scope>NUCLEOTIDE SEQUENCE</scope>
    <source>
        <strain evidence="1">Dsil-2018</strain>
    </source>
</reference>
<dbReference type="EMBL" id="CM023476">
    <property type="protein sequence ID" value="KAH7940646.1"/>
    <property type="molecule type" value="Genomic_DNA"/>
</dbReference>
<organism evidence="1 2">
    <name type="scientific">Dermacentor silvarum</name>
    <name type="common">Tick</name>
    <dbReference type="NCBI Taxonomy" id="543639"/>
    <lineage>
        <taxon>Eukaryota</taxon>
        <taxon>Metazoa</taxon>
        <taxon>Ecdysozoa</taxon>
        <taxon>Arthropoda</taxon>
        <taxon>Chelicerata</taxon>
        <taxon>Arachnida</taxon>
        <taxon>Acari</taxon>
        <taxon>Parasitiformes</taxon>
        <taxon>Ixodida</taxon>
        <taxon>Ixodoidea</taxon>
        <taxon>Ixodidae</taxon>
        <taxon>Rhipicephalinae</taxon>
        <taxon>Dermacentor</taxon>
    </lineage>
</organism>